<evidence type="ECO:0000313" key="3">
    <source>
        <dbReference type="Proteomes" id="UP001500191"/>
    </source>
</evidence>
<keyword evidence="3" id="KW-1185">Reference proteome</keyword>
<accession>A0ABP3LDP5</accession>
<evidence type="ECO:0000256" key="1">
    <source>
        <dbReference type="SAM" id="SignalP"/>
    </source>
</evidence>
<organism evidence="2 3">
    <name type="scientific">Deinococcus depolymerans</name>
    <dbReference type="NCBI Taxonomy" id="392408"/>
    <lineage>
        <taxon>Bacteria</taxon>
        <taxon>Thermotogati</taxon>
        <taxon>Deinococcota</taxon>
        <taxon>Deinococci</taxon>
        <taxon>Deinococcales</taxon>
        <taxon>Deinococcaceae</taxon>
        <taxon>Deinococcus</taxon>
    </lineage>
</organism>
<dbReference type="InterPro" id="IPR036374">
    <property type="entry name" value="OxRdtase_Mopterin-bd_sf"/>
</dbReference>
<dbReference type="EMBL" id="BAAADB010000003">
    <property type="protein sequence ID" value="GAA0497827.1"/>
    <property type="molecule type" value="Genomic_DNA"/>
</dbReference>
<name>A0ABP3LDP5_9DEIO</name>
<dbReference type="RefSeq" id="WP_343754928.1">
    <property type="nucleotide sequence ID" value="NZ_BAAADB010000003.1"/>
</dbReference>
<evidence type="ECO:0008006" key="4">
    <source>
        <dbReference type="Google" id="ProtNLM"/>
    </source>
</evidence>
<comment type="caution">
    <text evidence="2">The sequence shown here is derived from an EMBL/GenBank/DDBJ whole genome shotgun (WGS) entry which is preliminary data.</text>
</comment>
<evidence type="ECO:0000313" key="2">
    <source>
        <dbReference type="EMBL" id="GAA0497827.1"/>
    </source>
</evidence>
<protein>
    <recommendedName>
        <fullName evidence="4">Oxidoreductase molybdopterin-binding domain-containing protein</fullName>
    </recommendedName>
</protein>
<proteinExistence type="predicted"/>
<reference evidence="3" key="1">
    <citation type="journal article" date="2019" name="Int. J. Syst. Evol. Microbiol.">
        <title>The Global Catalogue of Microorganisms (GCM) 10K type strain sequencing project: providing services to taxonomists for standard genome sequencing and annotation.</title>
        <authorList>
            <consortium name="The Broad Institute Genomics Platform"/>
            <consortium name="The Broad Institute Genome Sequencing Center for Infectious Disease"/>
            <person name="Wu L."/>
            <person name="Ma J."/>
        </authorList>
    </citation>
    <scope>NUCLEOTIDE SEQUENCE [LARGE SCALE GENOMIC DNA]</scope>
    <source>
        <strain evidence="3">JCM 14368</strain>
    </source>
</reference>
<dbReference type="SUPFAM" id="SSF56524">
    <property type="entry name" value="Oxidoreductase molybdopterin-binding domain"/>
    <property type="match status" value="1"/>
</dbReference>
<dbReference type="Gene3D" id="3.90.420.10">
    <property type="entry name" value="Oxidoreductase, molybdopterin-binding domain"/>
    <property type="match status" value="1"/>
</dbReference>
<sequence>MSPRKPHFLTRPHVWRLGLSAVLILAASRAGQAGPLQLKPRPPAFTYVRAAQATPRVQPGERRALTISTGHSDLKLTLGQLQAMPAVRYTTPHPQLKRTFTYEGVTLRDLAARGGFLGRDLRVYASNGFASTIRADDYMNWPIMLAYRADGAPIPILQKGPLTVVLPERPERFHTGEYSAAWVWFAERIAPQ</sequence>
<gene>
    <name evidence="2" type="ORF">GCM10008937_01080</name>
</gene>
<dbReference type="Proteomes" id="UP001500191">
    <property type="component" value="Unassembled WGS sequence"/>
</dbReference>
<feature type="signal peptide" evidence="1">
    <location>
        <begin position="1"/>
        <end position="33"/>
    </location>
</feature>
<feature type="chain" id="PRO_5045552158" description="Oxidoreductase molybdopterin-binding domain-containing protein" evidence="1">
    <location>
        <begin position="34"/>
        <end position="192"/>
    </location>
</feature>
<keyword evidence="1" id="KW-0732">Signal</keyword>